<dbReference type="STRING" id="76021.BS329_20660"/>
<keyword evidence="3" id="KW-1185">Reference proteome</keyword>
<accession>A0A1R0KQS5</accession>
<dbReference type="Proteomes" id="UP000187486">
    <property type="component" value="Unassembled WGS sequence"/>
</dbReference>
<dbReference type="EMBL" id="MQUQ01000011">
    <property type="protein sequence ID" value="OLZ50040.1"/>
    <property type="molecule type" value="Genomic_DNA"/>
</dbReference>
<name>A0A1R0KQS5_9PSEU</name>
<organism evidence="2 3">
    <name type="scientific">Amycolatopsis coloradensis</name>
    <dbReference type="NCBI Taxonomy" id="76021"/>
    <lineage>
        <taxon>Bacteria</taxon>
        <taxon>Bacillati</taxon>
        <taxon>Actinomycetota</taxon>
        <taxon>Actinomycetes</taxon>
        <taxon>Pseudonocardiales</taxon>
        <taxon>Pseudonocardiaceae</taxon>
        <taxon>Amycolatopsis</taxon>
    </lineage>
</organism>
<reference evidence="2 3" key="1">
    <citation type="submission" date="2016-01" db="EMBL/GenBank/DDBJ databases">
        <title>Amycolatopsis coloradensis genome sequencing and assembly.</title>
        <authorList>
            <person name="Mayilraj S."/>
        </authorList>
    </citation>
    <scope>NUCLEOTIDE SEQUENCE [LARGE SCALE GENOMIC DNA]</scope>
    <source>
        <strain evidence="2 3">DSM 44225</strain>
    </source>
</reference>
<protein>
    <submittedName>
        <fullName evidence="2">Uncharacterized protein</fullName>
    </submittedName>
</protein>
<proteinExistence type="predicted"/>
<dbReference type="AlphaFoldDB" id="A0A1R0KQS5"/>
<feature type="region of interest" description="Disordered" evidence="1">
    <location>
        <begin position="66"/>
        <end position="98"/>
    </location>
</feature>
<feature type="compositionally biased region" description="Basic and acidic residues" evidence="1">
    <location>
        <begin position="79"/>
        <end position="98"/>
    </location>
</feature>
<evidence type="ECO:0000313" key="2">
    <source>
        <dbReference type="EMBL" id="OLZ50040.1"/>
    </source>
</evidence>
<gene>
    <name evidence="2" type="ORF">BS329_20660</name>
</gene>
<evidence type="ECO:0000256" key="1">
    <source>
        <dbReference type="SAM" id="MobiDB-lite"/>
    </source>
</evidence>
<sequence length="98" mass="10785">MRASLDTDPGRQETTRGRFSYLAGANTIVVRRHLLMTGREKYVEIFAYSTGSLSRAGNAEVCGRRTGGARAAVPRQGHRQPERQRESPRGLRGDGIGK</sequence>
<comment type="caution">
    <text evidence="2">The sequence shown here is derived from an EMBL/GenBank/DDBJ whole genome shotgun (WGS) entry which is preliminary data.</text>
</comment>
<evidence type="ECO:0000313" key="3">
    <source>
        <dbReference type="Proteomes" id="UP000187486"/>
    </source>
</evidence>